<dbReference type="Proteomes" id="UP000325576">
    <property type="component" value="Unassembled WGS sequence"/>
</dbReference>
<name>A0A5N5DZS3_RHOER</name>
<sequence>MLYSAKDQLYGGLAMTGVFHHTQAGEVAETWSMSSSVLLQTESIDIEVFSRSTELRGEVLESQRRLSELHRELMRATRQEELERENYPLPEAERITRLALMYFGGPEQVDLDPAGYEMFRRAVAEFEKQEGEHRDELERSRRRAEIASTRFLSELERHVETFTPLDEKRGPVTYIALDPGWLQVRGRLPGADLAEPDSDDAYIFEPAEVIGRFVRSAVTSFDVTPEEATTLAGELHSVLEKMPIPVYGSVPESIKPFGSWLSSAGFVGAIGYAGDQNLTLICLSAGAVFLFWFGRPHMTTVRDTTNEWLKRKLNSKLGLAEDQDTE</sequence>
<proteinExistence type="predicted"/>
<feature type="coiled-coil region" evidence="1">
    <location>
        <begin position="59"/>
        <end position="86"/>
    </location>
</feature>
<dbReference type="EMBL" id="MRBO01000615">
    <property type="protein sequence ID" value="KAB2582961.1"/>
    <property type="molecule type" value="Genomic_DNA"/>
</dbReference>
<gene>
    <name evidence="2" type="ORF">BS297_23155</name>
</gene>
<dbReference type="AlphaFoldDB" id="A0A5N5DZS3"/>
<accession>A0A5N5DZS3</accession>
<evidence type="ECO:0000313" key="3">
    <source>
        <dbReference type="Proteomes" id="UP000325576"/>
    </source>
</evidence>
<evidence type="ECO:0000313" key="2">
    <source>
        <dbReference type="EMBL" id="KAB2582961.1"/>
    </source>
</evidence>
<comment type="caution">
    <text evidence="2">The sequence shown here is derived from an EMBL/GenBank/DDBJ whole genome shotgun (WGS) entry which is preliminary data.</text>
</comment>
<organism evidence="2 3">
    <name type="scientific">Rhodococcus erythropolis</name>
    <name type="common">Arthrobacter picolinophilus</name>
    <dbReference type="NCBI Taxonomy" id="1833"/>
    <lineage>
        <taxon>Bacteria</taxon>
        <taxon>Bacillati</taxon>
        <taxon>Actinomycetota</taxon>
        <taxon>Actinomycetes</taxon>
        <taxon>Mycobacteriales</taxon>
        <taxon>Nocardiaceae</taxon>
        <taxon>Rhodococcus</taxon>
        <taxon>Rhodococcus erythropolis group</taxon>
    </lineage>
</organism>
<reference evidence="2 3" key="1">
    <citation type="journal article" date="2017" name="Poromechanics V (2013)">
        <title>Genomic Characterization of the Arsenic-Tolerant Actinobacterium, &lt;i&gt;Rhodococcus erythropolis&lt;/i&gt; S43.</title>
        <authorList>
            <person name="Retamal-Morales G."/>
            <person name="Mehnert M."/>
            <person name="Schwabe R."/>
            <person name="Tischler D."/>
            <person name="Schloemann M."/>
            <person name="Levican G.J."/>
        </authorList>
    </citation>
    <scope>NUCLEOTIDE SEQUENCE [LARGE SCALE GENOMIC DNA]</scope>
    <source>
        <strain evidence="2 3">S43</strain>
    </source>
</reference>
<keyword evidence="1" id="KW-0175">Coiled coil</keyword>
<evidence type="ECO:0000256" key="1">
    <source>
        <dbReference type="SAM" id="Coils"/>
    </source>
</evidence>
<protein>
    <submittedName>
        <fullName evidence="2">Uncharacterized protein</fullName>
    </submittedName>
</protein>